<dbReference type="InterPro" id="IPR050490">
    <property type="entry name" value="Bact_solute-bd_prot1"/>
</dbReference>
<dbReference type="Proteomes" id="UP000607645">
    <property type="component" value="Unassembled WGS sequence"/>
</dbReference>
<keyword evidence="2" id="KW-0732">Signal</keyword>
<evidence type="ECO:0000256" key="1">
    <source>
        <dbReference type="SAM" id="MobiDB-lite"/>
    </source>
</evidence>
<feature type="compositionally biased region" description="Low complexity" evidence="1">
    <location>
        <begin position="191"/>
        <end position="201"/>
    </location>
</feature>
<sequence>MKRILSAALSVCLLAGLLAGCSSDNSGGGKGNTPMGRYVEEQGETLPNLTRVFNFHRSGGDIIFYGQEKDGDRAPYYRYVLPAGGGEIQKSELTWLSEYLTAGNGMLDTISESGNGTVYFLYYDAGYKSRLARSVDGGAPEELEVPELTAGGFGGMTIGGVDGSSGSVSLGRSDAGAADITGGDTAGGGTADTPPEATPAPSGEPDDVLTAPNGSSGGVVFSGEGESQLYVNGVVALDDGFLLLFGSDGVYRYDADGVKKTEFFGTAYESGVALLGSTLLMGDTEGKGMVTYDMETAKQSGAYTYESKDFRLTLGMDDKGIYLADSTGIYRQAEGGTIWERLVDGSITSLVMPNTTIAGLASDGGDGFHAVLSTGDQGYQLVRYYYDENTPTTPDTELTIFALNDNPTVRQTIGEFQRRNPNVRVNFRVALGDDSAATVEDVIRALNTEILGGKGPDILLLDGLPVDSYIEKGVLADLSALVEKLSGDGLMSNLMSAYERGGKIYGVPSRFSVPVMMGNGADLAGLDGLEALAKALEDDAGGGTPLLWGPSDLWAEDMPGMLMRYYESCTDEFFRDGALDEAALARYFELAERIDKAVKAYTPQIDSSAMITIAISTGGSGGFEALDSGAMMLGQGKARMHIQELGGKFSLSSIISNLSGRPGYELKALFGGDRYTPVGGVGIVASGKQQELAASFLELLLSRTVQDKYLYDGFPVNQQSLEQMVKEVMDSGETMVDITLDKPEFSQSGAKSEMGFLELCKSLKTPILTDRVVEEAVNAQAMELAAGKTTPNQAAAKVVEKTRLYLAE</sequence>
<accession>A0A8J6M6U6</accession>
<organism evidence="3 4">
    <name type="scientific">Lawsonibacter faecis</name>
    <dbReference type="NCBI Taxonomy" id="2763052"/>
    <lineage>
        <taxon>Bacteria</taxon>
        <taxon>Bacillati</taxon>
        <taxon>Bacillota</taxon>
        <taxon>Clostridia</taxon>
        <taxon>Eubacteriales</taxon>
        <taxon>Oscillospiraceae</taxon>
        <taxon>Lawsonibacter</taxon>
    </lineage>
</organism>
<dbReference type="PANTHER" id="PTHR43649:SF12">
    <property type="entry name" value="DIACETYLCHITOBIOSE BINDING PROTEIN DASA"/>
    <property type="match status" value="1"/>
</dbReference>
<dbReference type="RefSeq" id="WP_186918202.1">
    <property type="nucleotide sequence ID" value="NZ_JACOPQ010000001.1"/>
</dbReference>
<dbReference type="Gene3D" id="3.40.190.10">
    <property type="entry name" value="Periplasmic binding protein-like II"/>
    <property type="match status" value="1"/>
</dbReference>
<protein>
    <submittedName>
        <fullName evidence="3">Extracellular solute-binding protein</fullName>
    </submittedName>
</protein>
<dbReference type="PANTHER" id="PTHR43649">
    <property type="entry name" value="ARABINOSE-BINDING PROTEIN-RELATED"/>
    <property type="match status" value="1"/>
</dbReference>
<feature type="compositionally biased region" description="Low complexity" evidence="1">
    <location>
        <begin position="168"/>
        <end position="183"/>
    </location>
</feature>
<feature type="region of interest" description="Disordered" evidence="1">
    <location>
        <begin position="168"/>
        <end position="216"/>
    </location>
</feature>
<dbReference type="PROSITE" id="PS51257">
    <property type="entry name" value="PROKAR_LIPOPROTEIN"/>
    <property type="match status" value="1"/>
</dbReference>
<evidence type="ECO:0000256" key="2">
    <source>
        <dbReference type="SAM" id="SignalP"/>
    </source>
</evidence>
<name>A0A8J6M6U6_9FIRM</name>
<evidence type="ECO:0000313" key="4">
    <source>
        <dbReference type="Proteomes" id="UP000607645"/>
    </source>
</evidence>
<gene>
    <name evidence="3" type="ORF">H8S62_00860</name>
</gene>
<comment type="caution">
    <text evidence="3">The sequence shown here is derived from an EMBL/GenBank/DDBJ whole genome shotgun (WGS) entry which is preliminary data.</text>
</comment>
<evidence type="ECO:0000313" key="3">
    <source>
        <dbReference type="EMBL" id="MBC5735557.1"/>
    </source>
</evidence>
<feature type="chain" id="PRO_5035323717" evidence="2">
    <location>
        <begin position="25"/>
        <end position="808"/>
    </location>
</feature>
<feature type="signal peptide" evidence="2">
    <location>
        <begin position="1"/>
        <end position="24"/>
    </location>
</feature>
<reference evidence="3" key="1">
    <citation type="submission" date="2020-08" db="EMBL/GenBank/DDBJ databases">
        <title>Genome public.</title>
        <authorList>
            <person name="Liu C."/>
            <person name="Sun Q."/>
        </authorList>
    </citation>
    <scope>NUCLEOTIDE SEQUENCE</scope>
    <source>
        <strain evidence="3">NSJ-52</strain>
    </source>
</reference>
<proteinExistence type="predicted"/>
<dbReference type="SUPFAM" id="SSF63825">
    <property type="entry name" value="YWTD domain"/>
    <property type="match status" value="1"/>
</dbReference>
<keyword evidence="4" id="KW-1185">Reference proteome</keyword>
<dbReference type="EMBL" id="JACOPQ010000001">
    <property type="protein sequence ID" value="MBC5735557.1"/>
    <property type="molecule type" value="Genomic_DNA"/>
</dbReference>
<dbReference type="SUPFAM" id="SSF53850">
    <property type="entry name" value="Periplasmic binding protein-like II"/>
    <property type="match status" value="1"/>
</dbReference>
<dbReference type="AlphaFoldDB" id="A0A8J6M6U6"/>